<sequence length="627" mass="71226">MIMLELRPEFTRFYQEVSERFNSGLNNIRSFGQQITTRFQQQEEDNSMVNQSTAATSSSDNPFLDSDENLPNNNNNSNDLLNPECPTTNHSTRSLSSNNTHRSNRRSSRHHHRQHHSNSNSQSTTLCRDRDNYRHHQTYHHPYLFNNGNNTNSNSYSNNVGIIHRNGMITVRSFNNHRSYLNVDNHHHNNDRNVLAAILSIIVIAILATALVQPKWFSIYNDLCVPTTTATSAGQRYYSKSDNSIDTPSTANIDDNSISPSLSIFDFQQSSSSSNPNTQYRPQYYYNGPFHSSSSYSSTYSLIPVTIYGLTPDFKSCANAQILALKRTIIGLCFLAIMSTLVQFFLDTMGSGGRKWMNLLRQYAMGNILCVLFCVLIIGICYFISVLYERVQLQQLFNATRMSHHHHQQQPNAIWFKNRMISRATFTTTTTTTSANNNIVQPLDYLTIHQIEVKFELSYYLITLAGFLSILASAANLFRRPRQIFIERINGLNNNNHNDYDDCNGYYPHYYPNHHTNNNRSLMARHLRSSTTTTAATNVNNNNNGDENSLLNSDVLMMNNSLESPTTTTATILPYSFANDWSHYCNQNHQSSTQRSTMILPPSIPPSMIPQSSSTSSSCPPPPPYSP</sequence>
<reference evidence="5" key="1">
    <citation type="submission" date="2025-08" db="UniProtKB">
        <authorList>
            <consortium name="RefSeq"/>
        </authorList>
    </citation>
    <scope>IDENTIFICATION</scope>
    <source>
        <strain evidence="5">Airmid</strain>
    </source>
</reference>
<feature type="compositionally biased region" description="Low complexity" evidence="1">
    <location>
        <begin position="117"/>
        <end position="126"/>
    </location>
</feature>
<evidence type="ECO:0000313" key="4">
    <source>
        <dbReference type="Proteomes" id="UP000515146"/>
    </source>
</evidence>
<dbReference type="OrthoDB" id="10030622at2759"/>
<feature type="domain" description="Transmembrane protein 127 transmembrane region" evidence="3">
    <location>
        <begin position="317"/>
        <end position="394"/>
    </location>
</feature>
<feature type="compositionally biased region" description="Low complexity" evidence="1">
    <location>
        <begin position="609"/>
        <end position="618"/>
    </location>
</feature>
<dbReference type="GeneID" id="113788413"/>
<dbReference type="GO" id="GO:0008285">
    <property type="term" value="P:negative regulation of cell population proliferation"/>
    <property type="evidence" value="ECO:0007669"/>
    <property type="project" value="InterPro"/>
</dbReference>
<organism evidence="4 5">
    <name type="scientific">Dermatophagoides pteronyssinus</name>
    <name type="common">European house dust mite</name>
    <dbReference type="NCBI Taxonomy" id="6956"/>
    <lineage>
        <taxon>Eukaryota</taxon>
        <taxon>Metazoa</taxon>
        <taxon>Ecdysozoa</taxon>
        <taxon>Arthropoda</taxon>
        <taxon>Chelicerata</taxon>
        <taxon>Arachnida</taxon>
        <taxon>Acari</taxon>
        <taxon>Acariformes</taxon>
        <taxon>Sarcoptiformes</taxon>
        <taxon>Astigmata</taxon>
        <taxon>Psoroptidia</taxon>
        <taxon>Analgoidea</taxon>
        <taxon>Pyroglyphidae</taxon>
        <taxon>Dermatophagoidinae</taxon>
        <taxon>Dermatophagoides</taxon>
    </lineage>
</organism>
<feature type="compositionally biased region" description="Low complexity" evidence="1">
    <location>
        <begin position="69"/>
        <end position="101"/>
    </location>
</feature>
<feature type="compositionally biased region" description="Polar residues" evidence="1">
    <location>
        <begin position="588"/>
        <end position="597"/>
    </location>
</feature>
<dbReference type="OMA" id="PKWFSIY"/>
<dbReference type="PANTHER" id="PTHR28358">
    <property type="entry name" value="TRANSMEMBRANE PROTEIN 127"/>
    <property type="match status" value="1"/>
</dbReference>
<dbReference type="InterPro" id="IPR046795">
    <property type="entry name" value="TMEM127_TM"/>
</dbReference>
<keyword evidence="5" id="KW-0418">Kinase</keyword>
<dbReference type="GO" id="GO:0032007">
    <property type="term" value="P:negative regulation of TOR signaling"/>
    <property type="evidence" value="ECO:0007669"/>
    <property type="project" value="InterPro"/>
</dbReference>
<feature type="transmembrane region" description="Helical" evidence="2">
    <location>
        <begin position="457"/>
        <end position="478"/>
    </location>
</feature>
<keyword evidence="2" id="KW-0812">Transmembrane</keyword>
<feature type="domain" description="Transmembrane protein 127 transmembrane region" evidence="3">
    <location>
        <begin position="448"/>
        <end position="477"/>
    </location>
</feature>
<dbReference type="GO" id="GO:0016301">
    <property type="term" value="F:kinase activity"/>
    <property type="evidence" value="ECO:0007669"/>
    <property type="project" value="UniProtKB-KW"/>
</dbReference>
<feature type="transmembrane region" description="Helical" evidence="2">
    <location>
        <begin position="367"/>
        <end position="388"/>
    </location>
</feature>
<dbReference type="GO" id="GO:0016020">
    <property type="term" value="C:membrane"/>
    <property type="evidence" value="ECO:0007669"/>
    <property type="project" value="TreeGrafter"/>
</dbReference>
<keyword evidence="2" id="KW-0472">Membrane</keyword>
<feature type="region of interest" description="Disordered" evidence="1">
    <location>
        <begin position="588"/>
        <end position="627"/>
    </location>
</feature>
<keyword evidence="5" id="KW-0808">Transferase</keyword>
<dbReference type="InterPro" id="IPR033331">
    <property type="entry name" value="TMEM127"/>
</dbReference>
<feature type="transmembrane region" description="Helical" evidence="2">
    <location>
        <begin position="194"/>
        <end position="212"/>
    </location>
</feature>
<keyword evidence="4" id="KW-1185">Reference proteome</keyword>
<proteinExistence type="predicted"/>
<evidence type="ECO:0000313" key="5">
    <source>
        <dbReference type="RefSeq" id="XP_027193664.1"/>
    </source>
</evidence>
<protein>
    <submittedName>
        <fullName evidence="5">Probable serine/threonine-protein kinase DDB_G0272254</fullName>
    </submittedName>
</protein>
<feature type="compositionally biased region" description="Polar residues" evidence="1">
    <location>
        <begin position="47"/>
        <end position="61"/>
    </location>
</feature>
<dbReference type="Pfam" id="PF20517">
    <property type="entry name" value="TMEM127"/>
    <property type="match status" value="2"/>
</dbReference>
<name>A0A6P6XP57_DERPT</name>
<accession>A0A6P6XP57</accession>
<feature type="compositionally biased region" description="Basic residues" evidence="1">
    <location>
        <begin position="102"/>
        <end position="116"/>
    </location>
</feature>
<dbReference type="KEGG" id="dpte:113788413"/>
<dbReference type="Proteomes" id="UP000515146">
    <property type="component" value="Unplaced"/>
</dbReference>
<dbReference type="RefSeq" id="XP_027193664.1">
    <property type="nucleotide sequence ID" value="XM_027337863.1"/>
</dbReference>
<dbReference type="AlphaFoldDB" id="A0A6P6XP57"/>
<feature type="region of interest" description="Disordered" evidence="1">
    <location>
        <begin position="40"/>
        <end position="126"/>
    </location>
</feature>
<evidence type="ECO:0000256" key="1">
    <source>
        <dbReference type="SAM" id="MobiDB-lite"/>
    </source>
</evidence>
<feature type="transmembrane region" description="Helical" evidence="2">
    <location>
        <begin position="329"/>
        <end position="346"/>
    </location>
</feature>
<dbReference type="InParanoid" id="A0A6P6XP57"/>
<keyword evidence="2" id="KW-1133">Transmembrane helix</keyword>
<gene>
    <name evidence="5" type="primary">LOC113788413</name>
</gene>
<evidence type="ECO:0000259" key="3">
    <source>
        <dbReference type="Pfam" id="PF20517"/>
    </source>
</evidence>
<evidence type="ECO:0000256" key="2">
    <source>
        <dbReference type="SAM" id="Phobius"/>
    </source>
</evidence>
<dbReference type="PANTHER" id="PTHR28358:SF1">
    <property type="entry name" value="TRANSMEMBRANE PROTEIN 127"/>
    <property type="match status" value="1"/>
</dbReference>